<dbReference type="Gene3D" id="3.40.30.10">
    <property type="entry name" value="Glutaredoxin"/>
    <property type="match status" value="1"/>
</dbReference>
<accession>A0A2C9LRD5</accession>
<dbReference type="GO" id="GO:0015038">
    <property type="term" value="F:glutathione disulfide oxidoreductase activity"/>
    <property type="evidence" value="ECO:0007669"/>
    <property type="project" value="TreeGrafter"/>
</dbReference>
<dbReference type="InterPro" id="IPR047185">
    <property type="entry name" value="GLRX1"/>
</dbReference>
<gene>
    <name evidence="2" type="primary">106056474</name>
</gene>
<dbReference type="RefSeq" id="XP_013068710.2">
    <property type="nucleotide sequence ID" value="XM_013213256.2"/>
</dbReference>
<dbReference type="PANTHER" id="PTHR46185">
    <property type="entry name" value="GLUTAREDOXIN-1"/>
    <property type="match status" value="1"/>
</dbReference>
<organism evidence="2 3">
    <name type="scientific">Biomphalaria glabrata</name>
    <name type="common">Bloodfluke planorb</name>
    <name type="synonym">Freshwater snail</name>
    <dbReference type="NCBI Taxonomy" id="6526"/>
    <lineage>
        <taxon>Eukaryota</taxon>
        <taxon>Metazoa</taxon>
        <taxon>Spiralia</taxon>
        <taxon>Lophotrochozoa</taxon>
        <taxon>Mollusca</taxon>
        <taxon>Gastropoda</taxon>
        <taxon>Heterobranchia</taxon>
        <taxon>Euthyneura</taxon>
        <taxon>Panpulmonata</taxon>
        <taxon>Hygrophila</taxon>
        <taxon>Lymnaeoidea</taxon>
        <taxon>Planorbidae</taxon>
        <taxon>Biomphalaria</taxon>
    </lineage>
</organism>
<evidence type="ECO:0000259" key="1">
    <source>
        <dbReference type="Pfam" id="PF00462"/>
    </source>
</evidence>
<evidence type="ECO:0000313" key="3">
    <source>
        <dbReference type="Proteomes" id="UP000076420"/>
    </source>
</evidence>
<dbReference type="KEGG" id="bgt:106056474"/>
<dbReference type="PROSITE" id="PS51354">
    <property type="entry name" value="GLUTAREDOXIN_2"/>
    <property type="match status" value="1"/>
</dbReference>
<evidence type="ECO:0000313" key="2">
    <source>
        <dbReference type="EnsemblMetazoa" id="BGLB033944-PA"/>
    </source>
</evidence>
<dbReference type="Proteomes" id="UP000076420">
    <property type="component" value="Unassembled WGS sequence"/>
</dbReference>
<dbReference type="VEuPathDB" id="VectorBase:BGLAX_033637"/>
<dbReference type="EnsemblMetazoa" id="BGLB033944-RA">
    <property type="protein sequence ID" value="BGLB033944-PA"/>
    <property type="gene ID" value="BGLB033944"/>
</dbReference>
<dbReference type="SUPFAM" id="SSF52833">
    <property type="entry name" value="Thioredoxin-like"/>
    <property type="match status" value="1"/>
</dbReference>
<reference evidence="2" key="1">
    <citation type="submission" date="2020-05" db="UniProtKB">
        <authorList>
            <consortium name="EnsemblMetazoa"/>
        </authorList>
    </citation>
    <scope>IDENTIFICATION</scope>
    <source>
        <strain evidence="2">BB02</strain>
    </source>
</reference>
<dbReference type="AlphaFoldDB" id="A0A2C9LRD5"/>
<sequence length="110" mass="12662">MASAIPFVDYKIKQRKVLLFSKTFSPESSMVKSILSQYSLSDKDYEIVEIEKRQDCVQIENYFQFLCLDDSRAVPQLFIDGHYIGGAKQINLLQKSGELKRILKEAHALD</sequence>
<feature type="domain" description="Glutaredoxin" evidence="1">
    <location>
        <begin position="17"/>
        <end position="84"/>
    </location>
</feature>
<dbReference type="STRING" id="6526.A0A2C9LRD5"/>
<dbReference type="VEuPathDB" id="VectorBase:BGLB033944"/>
<dbReference type="GO" id="GO:0005739">
    <property type="term" value="C:mitochondrion"/>
    <property type="evidence" value="ECO:0007669"/>
    <property type="project" value="TreeGrafter"/>
</dbReference>
<name>A0A2C9LRD5_BIOGL</name>
<dbReference type="Pfam" id="PF00462">
    <property type="entry name" value="Glutaredoxin"/>
    <property type="match status" value="1"/>
</dbReference>
<protein>
    <recommendedName>
        <fullName evidence="1">Glutaredoxin domain-containing protein</fullName>
    </recommendedName>
</protein>
<proteinExistence type="predicted"/>
<dbReference type="OrthoDB" id="418495at2759"/>
<dbReference type="InterPro" id="IPR036249">
    <property type="entry name" value="Thioredoxin-like_sf"/>
</dbReference>
<dbReference type="PANTHER" id="PTHR46185:SF1">
    <property type="entry name" value="GLUTAREDOXIN-1"/>
    <property type="match status" value="1"/>
</dbReference>
<dbReference type="InterPro" id="IPR002109">
    <property type="entry name" value="Glutaredoxin"/>
</dbReference>